<evidence type="ECO:0000313" key="3">
    <source>
        <dbReference type="Proteomes" id="UP001597145"/>
    </source>
</evidence>
<proteinExistence type="predicted"/>
<evidence type="ECO:0000313" key="2">
    <source>
        <dbReference type="EMBL" id="MFD1534873.1"/>
    </source>
</evidence>
<protein>
    <recommendedName>
        <fullName evidence="4">Recombinase domain-containing protein</fullName>
    </recommendedName>
</protein>
<dbReference type="RefSeq" id="WP_379660101.1">
    <property type="nucleotide sequence ID" value="NZ_JBHUCP010000046.1"/>
</dbReference>
<dbReference type="Proteomes" id="UP001597145">
    <property type="component" value="Unassembled WGS sequence"/>
</dbReference>
<evidence type="ECO:0008006" key="4">
    <source>
        <dbReference type="Google" id="ProtNLM"/>
    </source>
</evidence>
<dbReference type="EMBL" id="JBHUCP010000046">
    <property type="protein sequence ID" value="MFD1534873.1"/>
    <property type="molecule type" value="Genomic_DNA"/>
</dbReference>
<evidence type="ECO:0000256" key="1">
    <source>
        <dbReference type="SAM" id="MobiDB-lite"/>
    </source>
</evidence>
<gene>
    <name evidence="2" type="ORF">ACFSCY_36215</name>
</gene>
<name>A0ABW4FWD6_9PSEU</name>
<keyword evidence="3" id="KW-1185">Reference proteome</keyword>
<feature type="region of interest" description="Disordered" evidence="1">
    <location>
        <begin position="1"/>
        <end position="61"/>
    </location>
</feature>
<feature type="compositionally biased region" description="Basic and acidic residues" evidence="1">
    <location>
        <begin position="34"/>
        <end position="44"/>
    </location>
</feature>
<accession>A0ABW4FWD6</accession>
<reference evidence="3" key="1">
    <citation type="journal article" date="2019" name="Int. J. Syst. Evol. Microbiol.">
        <title>The Global Catalogue of Microorganisms (GCM) 10K type strain sequencing project: providing services to taxonomists for standard genome sequencing and annotation.</title>
        <authorList>
            <consortium name="The Broad Institute Genomics Platform"/>
            <consortium name="The Broad Institute Genome Sequencing Center for Infectious Disease"/>
            <person name="Wu L."/>
            <person name="Ma J."/>
        </authorList>
    </citation>
    <scope>NUCLEOTIDE SEQUENCE [LARGE SCALE GENOMIC DNA]</scope>
    <source>
        <strain evidence="3">JCM 12165</strain>
    </source>
</reference>
<organism evidence="2 3">
    <name type="scientific">Pseudonocardia aurantiaca</name>
    <dbReference type="NCBI Taxonomy" id="75290"/>
    <lineage>
        <taxon>Bacteria</taxon>
        <taxon>Bacillati</taxon>
        <taxon>Actinomycetota</taxon>
        <taxon>Actinomycetes</taxon>
        <taxon>Pseudonocardiales</taxon>
        <taxon>Pseudonocardiaceae</taxon>
        <taxon>Pseudonocardia</taxon>
    </lineage>
</organism>
<sequence>MAQKHEKAAHALAHVRGIKDTSRQGRWHNARFKALAEEGRHRGDQGSAYGLVPDQRPDGNP</sequence>
<comment type="caution">
    <text evidence="2">The sequence shown here is derived from an EMBL/GenBank/DDBJ whole genome shotgun (WGS) entry which is preliminary data.</text>
</comment>